<dbReference type="InterPro" id="IPR014710">
    <property type="entry name" value="RmlC-like_jellyroll"/>
</dbReference>
<dbReference type="SUPFAM" id="SSF51182">
    <property type="entry name" value="RmlC-like cupins"/>
    <property type="match status" value="1"/>
</dbReference>
<gene>
    <name evidence="3" type="primary">iolB</name>
    <name evidence="3" type="ORF">GCU69_12055</name>
</gene>
<feature type="region of interest" description="Disordered" evidence="2">
    <location>
        <begin position="344"/>
        <end position="372"/>
    </location>
</feature>
<keyword evidence="4" id="KW-1185">Reference proteome</keyword>
<feature type="region of interest" description="Disordered" evidence="2">
    <location>
        <begin position="97"/>
        <end position="127"/>
    </location>
</feature>
<dbReference type="Pfam" id="PF04962">
    <property type="entry name" value="KduI"/>
    <property type="match status" value="2"/>
</dbReference>
<dbReference type="InterPro" id="IPR024203">
    <property type="entry name" value="Deoxy-glucuronate_isom_IolB"/>
</dbReference>
<protein>
    <submittedName>
        <fullName evidence="3">5-deoxy-glucuronate isomerase</fullName>
        <ecNumber evidence="3">5.3.1.30</ecNumber>
    </submittedName>
</protein>
<evidence type="ECO:0000313" key="3">
    <source>
        <dbReference type="EMBL" id="KAF4408859.1"/>
    </source>
</evidence>
<proteinExistence type="predicted"/>
<dbReference type="RefSeq" id="WP_156205983.1">
    <property type="nucleotide sequence ID" value="NZ_WHPN01000260.1"/>
</dbReference>
<evidence type="ECO:0000256" key="1">
    <source>
        <dbReference type="ARBA" id="ARBA00023235"/>
    </source>
</evidence>
<dbReference type="NCBIfam" id="TIGR04378">
    <property type="entry name" value="myo_inos_iolB"/>
    <property type="match status" value="1"/>
</dbReference>
<dbReference type="Gene3D" id="2.60.120.10">
    <property type="entry name" value="Jelly Rolls"/>
    <property type="match status" value="2"/>
</dbReference>
<sequence>MTSVHPNPAPGAEPARGPRLHLPAGTAADGPYATAVDPAGAGWDRSSLRILELPPGGAHAFDTGDSEWIVLPLSGGCSVVTEADTATDADTVTDAATVADADGHSGNGTGEGSGTGTGAGEGSGAGAGTGAAFELHGRASVFDGVTDFAYVPRDAHVRLTSAAGGRFALTGARCENRLPARYGPAAEVAVELRGSGSCSRQVNNFAAAGAFDCDKLIAVEVLTPGGNWSSYPPHKHDEDRPGTESELEEIYYFEIAAAHGTEGLGYQRVSPSGPGKDSDVLAEVRSGDTILIPDGWHGPSMAAPGHDMYYLNVMAGPGAERAWLICDHPDHAWIRTTWPGQPVDPRLPLYEPPAPTPAPAPAGAANPEGDRA</sequence>
<reference evidence="3 4" key="1">
    <citation type="submission" date="2019-10" db="EMBL/GenBank/DDBJ databases">
        <title>Streptomyces tenebrisbrunneis sp.nov., an endogenous actinomycete isolated from of Lycium ruthenicum.</title>
        <authorList>
            <person name="Ma L."/>
        </authorList>
    </citation>
    <scope>NUCLEOTIDE SEQUENCE [LARGE SCALE GENOMIC DNA]</scope>
    <source>
        <strain evidence="3 4">TRM 66187</strain>
    </source>
</reference>
<dbReference type="PANTHER" id="PTHR39193">
    <property type="entry name" value="5-DEOXY-GLUCURONATE ISOMERASE"/>
    <property type="match status" value="1"/>
</dbReference>
<evidence type="ECO:0000313" key="4">
    <source>
        <dbReference type="Proteomes" id="UP000621266"/>
    </source>
</evidence>
<evidence type="ECO:0000256" key="2">
    <source>
        <dbReference type="SAM" id="MobiDB-lite"/>
    </source>
</evidence>
<dbReference type="EMBL" id="WHPN01000260">
    <property type="protein sequence ID" value="KAF4408859.1"/>
    <property type="molecule type" value="Genomic_DNA"/>
</dbReference>
<name>A0ABQ7FMN0_9ACTN</name>
<dbReference type="InterPro" id="IPR011051">
    <property type="entry name" value="RmlC_Cupin_sf"/>
</dbReference>
<feature type="compositionally biased region" description="Pro residues" evidence="2">
    <location>
        <begin position="350"/>
        <end position="360"/>
    </location>
</feature>
<accession>A0ABQ7FMN0</accession>
<dbReference type="PANTHER" id="PTHR39193:SF1">
    <property type="entry name" value="5-DEOXY-GLUCURONATE ISOMERASE"/>
    <property type="match status" value="1"/>
</dbReference>
<dbReference type="Proteomes" id="UP000621266">
    <property type="component" value="Unassembled WGS sequence"/>
</dbReference>
<feature type="compositionally biased region" description="Low complexity" evidence="2">
    <location>
        <begin position="361"/>
        <end position="372"/>
    </location>
</feature>
<dbReference type="EC" id="5.3.1.30" evidence="3"/>
<dbReference type="GO" id="GO:0102482">
    <property type="term" value="F:5-deoxy-D-glucuronate isomerase activity"/>
    <property type="evidence" value="ECO:0007669"/>
    <property type="project" value="UniProtKB-EC"/>
</dbReference>
<feature type="compositionally biased region" description="Gly residues" evidence="2">
    <location>
        <begin position="105"/>
        <end position="127"/>
    </location>
</feature>
<organism evidence="3 4">
    <name type="scientific">Streptomyces lycii</name>
    <dbReference type="NCBI Taxonomy" id="2654337"/>
    <lineage>
        <taxon>Bacteria</taxon>
        <taxon>Bacillati</taxon>
        <taxon>Actinomycetota</taxon>
        <taxon>Actinomycetes</taxon>
        <taxon>Kitasatosporales</taxon>
        <taxon>Streptomycetaceae</taxon>
        <taxon>Streptomyces</taxon>
    </lineage>
</organism>
<dbReference type="InterPro" id="IPR021120">
    <property type="entry name" value="KduI/IolB_isomerase"/>
</dbReference>
<feature type="region of interest" description="Disordered" evidence="2">
    <location>
        <begin position="1"/>
        <end position="33"/>
    </location>
</feature>
<comment type="caution">
    <text evidence="3">The sequence shown here is derived from an EMBL/GenBank/DDBJ whole genome shotgun (WGS) entry which is preliminary data.</text>
</comment>
<keyword evidence="1 3" id="KW-0413">Isomerase</keyword>